<evidence type="ECO:0000256" key="4">
    <source>
        <dbReference type="ARBA" id="ARBA00022692"/>
    </source>
</evidence>
<feature type="transmembrane region" description="Helical" evidence="8">
    <location>
        <begin position="419"/>
        <end position="438"/>
    </location>
</feature>
<dbReference type="PROSITE" id="PS01116">
    <property type="entry name" value="XANTH_URACIL_PERMASE"/>
    <property type="match status" value="1"/>
</dbReference>
<evidence type="ECO:0000256" key="1">
    <source>
        <dbReference type="ARBA" id="ARBA00004141"/>
    </source>
</evidence>
<dbReference type="EMBL" id="FMSP01000019">
    <property type="protein sequence ID" value="SCV73722.1"/>
    <property type="molecule type" value="Genomic_DNA"/>
</dbReference>
<feature type="transmembrane region" description="Helical" evidence="8">
    <location>
        <begin position="508"/>
        <end position="530"/>
    </location>
</feature>
<dbReference type="OrthoDB" id="1641903at2759"/>
<dbReference type="STRING" id="269621.A0A238FIW6"/>
<keyword evidence="10" id="KW-1185">Reference proteome</keyword>
<evidence type="ECO:0000313" key="10">
    <source>
        <dbReference type="Proteomes" id="UP000198372"/>
    </source>
</evidence>
<accession>A0A238FIW6</accession>
<protein>
    <submittedName>
        <fullName evidence="9">BQ2448_6152 protein</fullName>
    </submittedName>
</protein>
<feature type="transmembrane region" description="Helical" evidence="8">
    <location>
        <begin position="356"/>
        <end position="374"/>
    </location>
</feature>
<dbReference type="GO" id="GO:0042907">
    <property type="term" value="F:xanthine transmembrane transporter activity"/>
    <property type="evidence" value="ECO:0007669"/>
    <property type="project" value="TreeGrafter"/>
</dbReference>
<comment type="subcellular location">
    <subcellularLocation>
        <location evidence="1">Membrane</location>
        <topology evidence="1">Multi-pass membrane protein</topology>
    </subcellularLocation>
</comment>
<proteinExistence type="inferred from homology"/>
<feature type="transmembrane region" description="Helical" evidence="8">
    <location>
        <begin position="175"/>
        <end position="196"/>
    </location>
</feature>
<name>A0A238FIW6_9BASI</name>
<feature type="transmembrane region" description="Helical" evidence="8">
    <location>
        <begin position="568"/>
        <end position="586"/>
    </location>
</feature>
<feature type="transmembrane region" description="Helical" evidence="8">
    <location>
        <begin position="381"/>
        <end position="399"/>
    </location>
</feature>
<evidence type="ECO:0000256" key="2">
    <source>
        <dbReference type="ARBA" id="ARBA00008821"/>
    </source>
</evidence>
<feature type="transmembrane region" description="Helical" evidence="8">
    <location>
        <begin position="253"/>
        <end position="275"/>
    </location>
</feature>
<feature type="transmembrane region" description="Helical" evidence="8">
    <location>
        <begin position="536"/>
        <end position="556"/>
    </location>
</feature>
<reference evidence="10" key="1">
    <citation type="submission" date="2016-09" db="EMBL/GenBank/DDBJ databases">
        <authorList>
            <person name="Jeantristanb JTB J.-T."/>
            <person name="Ricardo R."/>
        </authorList>
    </citation>
    <scope>NUCLEOTIDE SEQUENCE [LARGE SCALE GENOMIC DNA]</scope>
</reference>
<feature type="transmembrane region" description="Helical" evidence="8">
    <location>
        <begin position="136"/>
        <end position="155"/>
    </location>
</feature>
<dbReference type="InterPro" id="IPR006043">
    <property type="entry name" value="NCS2"/>
</dbReference>
<dbReference type="Proteomes" id="UP000198372">
    <property type="component" value="Unassembled WGS sequence"/>
</dbReference>
<feature type="region of interest" description="Disordered" evidence="7">
    <location>
        <begin position="1"/>
        <end position="24"/>
    </location>
</feature>
<evidence type="ECO:0000256" key="6">
    <source>
        <dbReference type="ARBA" id="ARBA00023136"/>
    </source>
</evidence>
<feature type="compositionally biased region" description="Basic and acidic residues" evidence="7">
    <location>
        <begin position="660"/>
        <end position="669"/>
    </location>
</feature>
<feature type="transmembrane region" description="Helical" evidence="8">
    <location>
        <begin position="606"/>
        <end position="628"/>
    </location>
</feature>
<feature type="compositionally biased region" description="Acidic residues" evidence="7">
    <location>
        <begin position="634"/>
        <end position="649"/>
    </location>
</feature>
<feature type="region of interest" description="Disordered" evidence="7">
    <location>
        <begin position="631"/>
        <end position="669"/>
    </location>
</feature>
<organism evidence="9 10">
    <name type="scientific">Microbotryum intermedium</name>
    <dbReference type="NCBI Taxonomy" id="269621"/>
    <lineage>
        <taxon>Eukaryota</taxon>
        <taxon>Fungi</taxon>
        <taxon>Dikarya</taxon>
        <taxon>Basidiomycota</taxon>
        <taxon>Pucciniomycotina</taxon>
        <taxon>Microbotryomycetes</taxon>
        <taxon>Microbotryales</taxon>
        <taxon>Microbotryaceae</taxon>
        <taxon>Microbotryum</taxon>
    </lineage>
</organism>
<dbReference type="PANTHER" id="PTHR42810">
    <property type="entry name" value="PURINE PERMEASE C1399.01C-RELATED"/>
    <property type="match status" value="1"/>
</dbReference>
<dbReference type="GO" id="GO:0005886">
    <property type="term" value="C:plasma membrane"/>
    <property type="evidence" value="ECO:0007669"/>
    <property type="project" value="TreeGrafter"/>
</dbReference>
<gene>
    <name evidence="9" type="ORF">BQ2448_6152</name>
</gene>
<dbReference type="AlphaFoldDB" id="A0A238FIW6"/>
<evidence type="ECO:0000256" key="7">
    <source>
        <dbReference type="SAM" id="MobiDB-lite"/>
    </source>
</evidence>
<dbReference type="PANTHER" id="PTHR42810:SF2">
    <property type="entry name" value="PURINE PERMEASE C1399.01C-RELATED"/>
    <property type="match status" value="1"/>
</dbReference>
<keyword evidence="3" id="KW-0813">Transport</keyword>
<feature type="transmembrane region" description="Helical" evidence="8">
    <location>
        <begin position="282"/>
        <end position="302"/>
    </location>
</feature>
<evidence type="ECO:0000256" key="5">
    <source>
        <dbReference type="ARBA" id="ARBA00022989"/>
    </source>
</evidence>
<dbReference type="InterPro" id="IPR006042">
    <property type="entry name" value="Xan_ur_permease"/>
</dbReference>
<dbReference type="Pfam" id="PF00860">
    <property type="entry name" value="Xan_ur_permease"/>
    <property type="match status" value="2"/>
</dbReference>
<evidence type="ECO:0000313" key="9">
    <source>
        <dbReference type="EMBL" id="SCV73722.1"/>
    </source>
</evidence>
<dbReference type="NCBIfam" id="TIGR00801">
    <property type="entry name" value="ncs2"/>
    <property type="match status" value="1"/>
</dbReference>
<feature type="transmembrane region" description="Helical" evidence="8">
    <location>
        <begin position="203"/>
        <end position="227"/>
    </location>
</feature>
<comment type="similarity">
    <text evidence="2">Belongs to the nucleobase:cation symporter-2 (NCS2) (TC 2.A.40) family.</text>
</comment>
<evidence type="ECO:0000256" key="3">
    <source>
        <dbReference type="ARBA" id="ARBA00022448"/>
    </source>
</evidence>
<keyword evidence="4 8" id="KW-0812">Transmembrane</keyword>
<keyword evidence="5 8" id="KW-1133">Transmembrane helix</keyword>
<sequence length="669" mass="71369">MSTSSQPSAKEMPSTARVLPSAAEDEHQFDVHEGDGAAHMPSLQQIKKKLTTREGWMGDYATRRRDAHAPRTRVLEFELKLTFLLLAFVSFDFPFPNAQEEDGFLCMPTLPFSVGRGRKRRAHAVPFYALDQEMPILLALLCGFQHALAMLAGLVTPPIIFANQLGFNAAQQNQAVAVSLIASGFLSAIQMSRFAIPFTKRKYWLGTGLITVVGTSFATLSTASAIFSTLYADGTCPSTVANGVTVRGYCPQAYGYLLGTSCLTSLLEMGMAFVPPKILKRIFPPVVTGTVILLIGANLIGFETNLAKVTLSCSDSGFLNWGGGSGNCHTRPETGFFALCPNINAEHAYQWGNPRFLGLGLVSFLTIIFLEFFGSSAMRSGSIILGLVVGCIVAGPLGYIDGSSITKAPVATFLWRQTFPLKVHGPSILPLMAVYISLAMEATGDITASSEASRQPVTGALFDSRVQGGILADGFNGLLSGLMMNAPVSIFAQNNGVISITRCANRTAGYFCAATLVVIGVLAKISGIFLAIPAPVLGGVTTFLFASVAVSGFRVLSYMAFTRRDRMILASALSLGLGNLLVPDWSSYIFTSTTTKPSLKGFENSLIIILSTPFLIAGIIASILNALLPADPDAPVDEVDDEGDEEESMEAGKKASHVRSANDDEIKKA</sequence>
<evidence type="ECO:0000256" key="8">
    <source>
        <dbReference type="SAM" id="Phobius"/>
    </source>
</evidence>
<keyword evidence="6 8" id="KW-0472">Membrane</keyword>
<dbReference type="GO" id="GO:0000324">
    <property type="term" value="C:fungal-type vacuole"/>
    <property type="evidence" value="ECO:0007669"/>
    <property type="project" value="TreeGrafter"/>
</dbReference>